<accession>A0A0V1MH98</accession>
<organism evidence="1 2">
    <name type="scientific">Trichinella papuae</name>
    <dbReference type="NCBI Taxonomy" id="268474"/>
    <lineage>
        <taxon>Eukaryota</taxon>
        <taxon>Metazoa</taxon>
        <taxon>Ecdysozoa</taxon>
        <taxon>Nematoda</taxon>
        <taxon>Enoplea</taxon>
        <taxon>Dorylaimia</taxon>
        <taxon>Trichinellida</taxon>
        <taxon>Trichinellidae</taxon>
        <taxon>Trichinella</taxon>
    </lineage>
</organism>
<dbReference type="EMBL" id="JYDO01000099">
    <property type="protein sequence ID" value="KRZ71256.1"/>
    <property type="molecule type" value="Genomic_DNA"/>
</dbReference>
<protein>
    <submittedName>
        <fullName evidence="1">Uncharacterized protein</fullName>
    </submittedName>
</protein>
<reference evidence="1 2" key="1">
    <citation type="submission" date="2015-01" db="EMBL/GenBank/DDBJ databases">
        <title>Evolution of Trichinella species and genotypes.</title>
        <authorList>
            <person name="Korhonen P.K."/>
            <person name="Edoardo P."/>
            <person name="Giuseppe L.R."/>
            <person name="Gasser R.B."/>
        </authorList>
    </citation>
    <scope>NUCLEOTIDE SEQUENCE [LARGE SCALE GENOMIC DNA]</scope>
    <source>
        <strain evidence="1">ISS1980</strain>
    </source>
</reference>
<keyword evidence="2" id="KW-1185">Reference proteome</keyword>
<name>A0A0V1MH98_9BILA</name>
<gene>
    <name evidence="1" type="ORF">T10_1331</name>
</gene>
<evidence type="ECO:0000313" key="2">
    <source>
        <dbReference type="Proteomes" id="UP000054843"/>
    </source>
</evidence>
<sequence>MLQLGSIKPCHGIKELFLSQSSPEEIWKVKKSAEEVVEWYNCTSLHLRGTFHPISIILHSITLSFWSLGTNHLLVTNIRARDVQLEPKRIHSSSLRHFDN</sequence>
<evidence type="ECO:0000313" key="1">
    <source>
        <dbReference type="EMBL" id="KRZ71256.1"/>
    </source>
</evidence>
<dbReference type="Proteomes" id="UP000054843">
    <property type="component" value="Unassembled WGS sequence"/>
</dbReference>
<dbReference type="AlphaFoldDB" id="A0A0V1MH98"/>
<comment type="caution">
    <text evidence="1">The sequence shown here is derived from an EMBL/GenBank/DDBJ whole genome shotgun (WGS) entry which is preliminary data.</text>
</comment>
<proteinExistence type="predicted"/>